<dbReference type="Pfam" id="PF03070">
    <property type="entry name" value="TENA_THI-4"/>
    <property type="match status" value="2"/>
</dbReference>
<dbReference type="PANTHER" id="PTHR20858">
    <property type="entry name" value="PHOSPHOMETHYLPYRIMIDINE KINASE"/>
    <property type="match status" value="1"/>
</dbReference>
<dbReference type="InterPro" id="IPR029056">
    <property type="entry name" value="Ribokinase-like"/>
</dbReference>
<evidence type="ECO:0008006" key="5">
    <source>
        <dbReference type="Google" id="ProtNLM"/>
    </source>
</evidence>
<dbReference type="GO" id="GO:0008972">
    <property type="term" value="F:phosphomethylpyrimidine kinase activity"/>
    <property type="evidence" value="ECO:0007669"/>
    <property type="project" value="TreeGrafter"/>
</dbReference>
<evidence type="ECO:0000313" key="4">
    <source>
        <dbReference type="Proteomes" id="UP001306508"/>
    </source>
</evidence>
<dbReference type="Proteomes" id="UP001306508">
    <property type="component" value="Unassembled WGS sequence"/>
</dbReference>
<dbReference type="CDD" id="cd19367">
    <property type="entry name" value="TenA_C_ScTHI20-like"/>
    <property type="match status" value="1"/>
</dbReference>
<proteinExistence type="predicted"/>
<dbReference type="InterPro" id="IPR004305">
    <property type="entry name" value="Thiaminase-2/PQQC"/>
</dbReference>
<dbReference type="AlphaFoldDB" id="A0AAN7WPF7"/>
<evidence type="ECO:0000259" key="1">
    <source>
        <dbReference type="Pfam" id="PF03070"/>
    </source>
</evidence>
<feature type="domain" description="Pyridoxamine kinase/Phosphomethylpyrimidine kinase" evidence="2">
    <location>
        <begin position="95"/>
        <end position="224"/>
    </location>
</feature>
<feature type="domain" description="Thiaminase-2/PQQC" evidence="1">
    <location>
        <begin position="350"/>
        <end position="439"/>
    </location>
</feature>
<name>A0AAN7WPF7_9SACH</name>
<dbReference type="InterPro" id="IPR013749">
    <property type="entry name" value="PM/HMP-P_kinase-1"/>
</dbReference>
<dbReference type="EMBL" id="JAWIZZ010000040">
    <property type="protein sequence ID" value="KAK5780522.1"/>
    <property type="molecule type" value="Genomic_DNA"/>
</dbReference>
<comment type="caution">
    <text evidence="3">The sequence shown here is derived from an EMBL/GenBank/DDBJ whole genome shotgun (WGS) entry which is preliminary data.</text>
</comment>
<dbReference type="GO" id="GO:0009228">
    <property type="term" value="P:thiamine biosynthetic process"/>
    <property type="evidence" value="ECO:0007669"/>
    <property type="project" value="TreeGrafter"/>
</dbReference>
<evidence type="ECO:0000259" key="2">
    <source>
        <dbReference type="Pfam" id="PF08543"/>
    </source>
</evidence>
<dbReference type="PANTHER" id="PTHR20858:SF17">
    <property type="entry name" value="HYDROXYMETHYLPYRIMIDINE_PHOSPHOMETHYLPYRIMIDINE KINASE THI20-RELATED"/>
    <property type="match status" value="1"/>
</dbReference>
<dbReference type="Pfam" id="PF08543">
    <property type="entry name" value="Phos_pyr_kin"/>
    <property type="match status" value="1"/>
</dbReference>
<protein>
    <recommendedName>
        <fullName evidence="5">Thiaminase-2/PQQC domain-containing protein</fullName>
    </recommendedName>
</protein>
<organism evidence="3 4">
    <name type="scientific">Arxiozyma heterogenica</name>
    <dbReference type="NCBI Taxonomy" id="278026"/>
    <lineage>
        <taxon>Eukaryota</taxon>
        <taxon>Fungi</taxon>
        <taxon>Dikarya</taxon>
        <taxon>Ascomycota</taxon>
        <taxon>Saccharomycotina</taxon>
        <taxon>Saccharomycetes</taxon>
        <taxon>Saccharomycetales</taxon>
        <taxon>Saccharomycetaceae</taxon>
        <taxon>Arxiozyma</taxon>
    </lineage>
</organism>
<dbReference type="GO" id="GO:0005829">
    <property type="term" value="C:cytosol"/>
    <property type="evidence" value="ECO:0007669"/>
    <property type="project" value="TreeGrafter"/>
</dbReference>
<accession>A0AAN7WPF7</accession>
<dbReference type="Gene3D" id="1.20.910.10">
    <property type="entry name" value="Heme oxygenase-like"/>
    <property type="match status" value="2"/>
</dbReference>
<dbReference type="SUPFAM" id="SSF53613">
    <property type="entry name" value="Ribokinase-like"/>
    <property type="match status" value="1"/>
</dbReference>
<feature type="domain" description="Thiaminase-2/PQQC" evidence="1">
    <location>
        <begin position="260"/>
        <end position="349"/>
    </location>
</feature>
<dbReference type="GO" id="GO:0008902">
    <property type="term" value="F:hydroxymethylpyrimidine kinase activity"/>
    <property type="evidence" value="ECO:0007669"/>
    <property type="project" value="TreeGrafter"/>
</dbReference>
<dbReference type="SUPFAM" id="SSF48613">
    <property type="entry name" value="Heme oxygenase-like"/>
    <property type="match status" value="1"/>
</dbReference>
<reference evidence="4" key="1">
    <citation type="submission" date="2023-07" db="EMBL/GenBank/DDBJ databases">
        <title>A draft genome of Kazachstania heterogenica Y-27499.</title>
        <authorList>
            <person name="Donic C."/>
            <person name="Kralova J.S."/>
            <person name="Fidel L."/>
            <person name="Ben-Dor S."/>
            <person name="Jung S."/>
        </authorList>
    </citation>
    <scope>NUCLEOTIDE SEQUENCE [LARGE SCALE GENOMIC DNA]</scope>
    <source>
        <strain evidence="4">Y27499</strain>
    </source>
</reference>
<dbReference type="Gene3D" id="3.40.1190.20">
    <property type="match status" value="1"/>
</dbReference>
<dbReference type="InterPro" id="IPR016084">
    <property type="entry name" value="Haem_Oase-like_multi-hlx"/>
</dbReference>
<gene>
    <name evidence="3" type="ORF">RI543_001641</name>
</gene>
<evidence type="ECO:0000313" key="3">
    <source>
        <dbReference type="EMBL" id="KAK5780522.1"/>
    </source>
</evidence>
<sequence>MIILIQNRSRRARLDELPHLSTIFLAVKYKEPKKRGNRQSNPTNKDSVETDLKFSTAHRCNGETLITKLTSNNTEDFVIPTEDFKNVSIPLIISGDSLNSETYEFMKRSVFKNSILIVVSITKAQEFLKVSKNVKTLEDVFELATQISESTSSENVLVTNCRVDGENNNDVLFTSGFQDFIIFKAHIETKDLNGIISTAISSNIAHGFNLSEAIYGALEYAQSTHSVKNDDNESPNYTCHIEIPLEKIVQNECFTAHELDTYVNHDFVRQIADGTLPLKKFQFFVEQDYSYLVNYGRVHCIAGSKSPELEDIEKELCIVSRIKEEMNQHGKRLKEKFGVKDDRYFKTIKRELVAALTPCMIGYGVAAMKYKDKVTVPEGGLYDEWIKIYSSENFKEDMALGVSLLNRIARTYPAEGIEKLIRIYGEVCDLEIKFWDAALAFE</sequence>
<keyword evidence="4" id="KW-1185">Reference proteome</keyword>